<gene>
    <name evidence="8" type="ordered locus">Geob_0655</name>
</gene>
<dbReference type="OrthoDB" id="9772409at2"/>
<dbReference type="STRING" id="316067.Geob_0655"/>
<evidence type="ECO:0000259" key="7">
    <source>
        <dbReference type="Pfam" id="PF13186"/>
    </source>
</evidence>
<organism evidence="8 9">
    <name type="scientific">Geotalea daltonii (strain DSM 22248 / JCM 15807 / FRC-32)</name>
    <name type="common">Geobacter daltonii</name>
    <dbReference type="NCBI Taxonomy" id="316067"/>
    <lineage>
        <taxon>Bacteria</taxon>
        <taxon>Pseudomonadati</taxon>
        <taxon>Thermodesulfobacteriota</taxon>
        <taxon>Desulfuromonadia</taxon>
        <taxon>Geobacterales</taxon>
        <taxon>Geobacteraceae</taxon>
        <taxon>Geotalea</taxon>
    </lineage>
</organism>
<evidence type="ECO:0000313" key="8">
    <source>
        <dbReference type="EMBL" id="ACM19020.1"/>
    </source>
</evidence>
<evidence type="ECO:0000256" key="5">
    <source>
        <dbReference type="ARBA" id="ARBA00023014"/>
    </source>
</evidence>
<dbReference type="PANTHER" id="PTHR11228:SF7">
    <property type="entry name" value="PQQA PEPTIDE CYCLASE"/>
    <property type="match status" value="1"/>
</dbReference>
<dbReference type="Pfam" id="PF13186">
    <property type="entry name" value="SPASM"/>
    <property type="match status" value="1"/>
</dbReference>
<dbReference type="HOGENOM" id="CLU_009273_1_1_7"/>
<dbReference type="InterPro" id="IPR058240">
    <property type="entry name" value="rSAM_sf"/>
</dbReference>
<dbReference type="SFLD" id="SFLDS00029">
    <property type="entry name" value="Radical_SAM"/>
    <property type="match status" value="1"/>
</dbReference>
<dbReference type="RefSeq" id="WP_012645749.1">
    <property type="nucleotide sequence ID" value="NC_011979.1"/>
</dbReference>
<keyword evidence="9" id="KW-1185">Reference proteome</keyword>
<dbReference type="SUPFAM" id="SSF102114">
    <property type="entry name" value="Radical SAM enzymes"/>
    <property type="match status" value="1"/>
</dbReference>
<evidence type="ECO:0000259" key="6">
    <source>
        <dbReference type="Pfam" id="PF04055"/>
    </source>
</evidence>
<dbReference type="GO" id="GO:0051536">
    <property type="term" value="F:iron-sulfur cluster binding"/>
    <property type="evidence" value="ECO:0007669"/>
    <property type="project" value="UniProtKB-KW"/>
</dbReference>
<dbReference type="GO" id="GO:0003824">
    <property type="term" value="F:catalytic activity"/>
    <property type="evidence" value="ECO:0007669"/>
    <property type="project" value="InterPro"/>
</dbReference>
<dbReference type="InterPro" id="IPR023885">
    <property type="entry name" value="4Fe4S-binding_SPASM_dom"/>
</dbReference>
<dbReference type="CDD" id="cd01335">
    <property type="entry name" value="Radical_SAM"/>
    <property type="match status" value="1"/>
</dbReference>
<dbReference type="InterPro" id="IPR013785">
    <property type="entry name" value="Aldolase_TIM"/>
</dbReference>
<reference evidence="8 9" key="1">
    <citation type="submission" date="2009-01" db="EMBL/GenBank/DDBJ databases">
        <title>Complete sequence of Geobacter sp. FRC-32.</title>
        <authorList>
            <consortium name="US DOE Joint Genome Institute"/>
            <person name="Lucas S."/>
            <person name="Copeland A."/>
            <person name="Lapidus A."/>
            <person name="Glavina del Rio T."/>
            <person name="Dalin E."/>
            <person name="Tice H."/>
            <person name="Bruce D."/>
            <person name="Goodwin L."/>
            <person name="Pitluck S."/>
            <person name="Saunders E."/>
            <person name="Brettin T."/>
            <person name="Detter J.C."/>
            <person name="Han C."/>
            <person name="Larimer F."/>
            <person name="Land M."/>
            <person name="Hauser L."/>
            <person name="Kyrpides N."/>
            <person name="Ovchinnikova G."/>
            <person name="Kostka J."/>
            <person name="Richardson P."/>
        </authorList>
    </citation>
    <scope>NUCLEOTIDE SEQUENCE [LARGE SCALE GENOMIC DNA]</scope>
    <source>
        <strain evidence="9">DSM 22248 / JCM 15807 / FRC-32</strain>
    </source>
</reference>
<evidence type="ECO:0000256" key="3">
    <source>
        <dbReference type="ARBA" id="ARBA00022723"/>
    </source>
</evidence>
<sequence>MLDSADVLAPAQRLLSLNFMFTEKCNLKCVYCPQFSENRPMMDTPPELLRTIVDYIVRNRIPAAGVGFYGETLCFKGWEGYIRALLDAGVSMSLCSNWNHKLTAEEARVLSRFSLLQFSIDTTDQDLLRALRPPADARTIIYNMHLIRSQAIVNDNPAPTIMWCSVLSQRIIPHLCNFIAMAVSNGVNRISFNEIEYYKESSRELLSIFDLQGSDFVAAADAIEGMDLLAKKNGVEITYAFNSFLDVVKARKAQELSQHVQMHGDDSSKMCRLPVKGIQGTSSHLSLAATTIAPDENQRRTRLCLAPWTSAYILADGTVCTCCVRGKSMGRITANIDLDAVLQGELYREFRWRLLTGNIIDNACLACPVTPIVQAEELLYQVNNLLGNYVDEI</sequence>
<dbReference type="InterPro" id="IPR050377">
    <property type="entry name" value="Radical_SAM_PqqE_MftC-like"/>
</dbReference>
<evidence type="ECO:0000313" key="9">
    <source>
        <dbReference type="Proteomes" id="UP000007721"/>
    </source>
</evidence>
<dbReference type="GO" id="GO:0046872">
    <property type="term" value="F:metal ion binding"/>
    <property type="evidence" value="ECO:0007669"/>
    <property type="project" value="UniProtKB-KW"/>
</dbReference>
<dbReference type="InterPro" id="IPR007197">
    <property type="entry name" value="rSAM"/>
</dbReference>
<accession>B9M0I3</accession>
<keyword evidence="4" id="KW-0408">Iron</keyword>
<name>B9M0I3_GEODF</name>
<evidence type="ECO:0000256" key="4">
    <source>
        <dbReference type="ARBA" id="ARBA00023004"/>
    </source>
</evidence>
<dbReference type="Pfam" id="PF04055">
    <property type="entry name" value="Radical_SAM"/>
    <property type="match status" value="1"/>
</dbReference>
<dbReference type="CDD" id="cd21109">
    <property type="entry name" value="SPASM"/>
    <property type="match status" value="1"/>
</dbReference>
<dbReference type="AlphaFoldDB" id="B9M0I3"/>
<keyword evidence="3" id="KW-0479">Metal-binding</keyword>
<dbReference type="Proteomes" id="UP000007721">
    <property type="component" value="Chromosome"/>
</dbReference>
<dbReference type="EMBL" id="CP001390">
    <property type="protein sequence ID" value="ACM19020.1"/>
    <property type="molecule type" value="Genomic_DNA"/>
</dbReference>
<keyword evidence="2" id="KW-0949">S-adenosyl-L-methionine</keyword>
<dbReference type="Gene3D" id="3.20.20.70">
    <property type="entry name" value="Aldolase class I"/>
    <property type="match status" value="1"/>
</dbReference>
<evidence type="ECO:0000256" key="1">
    <source>
        <dbReference type="ARBA" id="ARBA00001966"/>
    </source>
</evidence>
<protein>
    <submittedName>
        <fullName evidence="8">Radical SAM domain iron-sulfur cluster-binding oxidoreductase</fullName>
    </submittedName>
</protein>
<dbReference type="KEGG" id="geo:Geob_0655"/>
<proteinExistence type="predicted"/>
<keyword evidence="5" id="KW-0411">Iron-sulfur</keyword>
<evidence type="ECO:0000256" key="2">
    <source>
        <dbReference type="ARBA" id="ARBA00022691"/>
    </source>
</evidence>
<feature type="domain" description="Radical SAM core" evidence="6">
    <location>
        <begin position="21"/>
        <end position="149"/>
    </location>
</feature>
<feature type="domain" description="4Fe4S-binding SPASM" evidence="7">
    <location>
        <begin position="304"/>
        <end position="368"/>
    </location>
</feature>
<dbReference type="PANTHER" id="PTHR11228">
    <property type="entry name" value="RADICAL SAM DOMAIN PROTEIN"/>
    <property type="match status" value="1"/>
</dbReference>
<comment type="cofactor">
    <cofactor evidence="1">
        <name>[4Fe-4S] cluster</name>
        <dbReference type="ChEBI" id="CHEBI:49883"/>
    </cofactor>
</comment>